<comment type="caution">
    <text evidence="8">The sequence shown here is derived from an EMBL/GenBank/DDBJ whole genome shotgun (WGS) entry which is preliminary data.</text>
</comment>
<accession>A0A4Z2BM53</accession>
<dbReference type="PANTHER" id="PTHR31815:SF3">
    <property type="entry name" value="TRANSMEMBRANE PROTEIN 200B"/>
    <property type="match status" value="1"/>
</dbReference>
<feature type="transmembrane region" description="Helical" evidence="7">
    <location>
        <begin position="36"/>
        <end position="57"/>
    </location>
</feature>
<evidence type="ECO:0000256" key="2">
    <source>
        <dbReference type="ARBA" id="ARBA00005308"/>
    </source>
</evidence>
<evidence type="ECO:0000256" key="6">
    <source>
        <dbReference type="SAM" id="MobiDB-lite"/>
    </source>
</evidence>
<evidence type="ECO:0000313" key="8">
    <source>
        <dbReference type="EMBL" id="TNM93099.1"/>
    </source>
</evidence>
<evidence type="ECO:0000256" key="3">
    <source>
        <dbReference type="ARBA" id="ARBA00022692"/>
    </source>
</evidence>
<feature type="region of interest" description="Disordered" evidence="6">
    <location>
        <begin position="1"/>
        <end position="26"/>
    </location>
</feature>
<dbReference type="Proteomes" id="UP000516260">
    <property type="component" value="Chromosome 20"/>
</dbReference>
<feature type="region of interest" description="Disordered" evidence="6">
    <location>
        <begin position="103"/>
        <end position="172"/>
    </location>
</feature>
<dbReference type="EMBL" id="SWLE01000013">
    <property type="protein sequence ID" value="TNM93099.1"/>
    <property type="molecule type" value="Genomic_DNA"/>
</dbReference>
<evidence type="ECO:0000256" key="4">
    <source>
        <dbReference type="ARBA" id="ARBA00022989"/>
    </source>
</evidence>
<evidence type="ECO:0000313" key="9">
    <source>
        <dbReference type="Proteomes" id="UP000516260"/>
    </source>
</evidence>
<name>A0A4Z2BM53_9TELE</name>
<evidence type="ECO:0000256" key="7">
    <source>
        <dbReference type="SAM" id="Phobius"/>
    </source>
</evidence>
<dbReference type="GO" id="GO:0016020">
    <property type="term" value="C:membrane"/>
    <property type="evidence" value="ECO:0007669"/>
    <property type="project" value="UniProtKB-SubCell"/>
</dbReference>
<keyword evidence="3 7" id="KW-0812">Transmembrane</keyword>
<evidence type="ECO:0000256" key="5">
    <source>
        <dbReference type="ARBA" id="ARBA00023136"/>
    </source>
</evidence>
<protein>
    <submittedName>
        <fullName evidence="8">Uncharacterized protein</fullName>
    </submittedName>
</protein>
<keyword evidence="9" id="KW-1185">Reference proteome</keyword>
<comment type="similarity">
    <text evidence="2">Belongs to the TMEM200 family.</text>
</comment>
<dbReference type="AlphaFoldDB" id="A0A4Z2BM53"/>
<gene>
    <name evidence="8" type="ORF">fugu_018501</name>
</gene>
<comment type="subcellular location">
    <subcellularLocation>
        <location evidence="1">Membrane</location>
        <topology evidence="1">Multi-pass membrane protein</topology>
    </subcellularLocation>
</comment>
<reference evidence="8 9" key="1">
    <citation type="submission" date="2019-04" db="EMBL/GenBank/DDBJ databases">
        <title>The sequence and de novo assembly of Takifugu bimaculatus genome using PacBio and Hi-C technologies.</title>
        <authorList>
            <person name="Xu P."/>
            <person name="Liu B."/>
            <person name="Zhou Z."/>
        </authorList>
    </citation>
    <scope>NUCLEOTIDE SEQUENCE [LARGE SCALE GENOMIC DNA]</scope>
    <source>
        <strain evidence="8">TB-2018</strain>
        <tissue evidence="8">Muscle</tissue>
    </source>
</reference>
<sequence>MAGYWNLSEPQSSGWSPAPKDPPPSAGLIPSERMKVLGAVVVGVGLFLLICAGTVLYENRDRETKMLAAQARSGISTLSASIASADIKGTREAGSMVQHHPWIQTSNAPPLHTVCRPKPATSEPLLPTQAGKGLQDDQQDQQAAAHQREAERPRTLHSSGTSSQTEISMNWV</sequence>
<dbReference type="PANTHER" id="PTHR31815">
    <property type="entry name" value="AGAP005329-PA"/>
    <property type="match status" value="1"/>
</dbReference>
<keyword evidence="5 7" id="KW-0472">Membrane</keyword>
<dbReference type="Pfam" id="PF10177">
    <property type="entry name" value="DUF2371"/>
    <property type="match status" value="1"/>
</dbReference>
<dbReference type="InterPro" id="IPR018787">
    <property type="entry name" value="DUF2371_TMEM200"/>
</dbReference>
<keyword evidence="4 7" id="KW-1133">Transmembrane helix</keyword>
<proteinExistence type="inferred from homology"/>
<feature type="compositionally biased region" description="Polar residues" evidence="6">
    <location>
        <begin position="156"/>
        <end position="172"/>
    </location>
</feature>
<evidence type="ECO:0000256" key="1">
    <source>
        <dbReference type="ARBA" id="ARBA00004141"/>
    </source>
</evidence>
<organism evidence="8 9">
    <name type="scientific">Takifugu bimaculatus</name>
    <dbReference type="NCBI Taxonomy" id="433685"/>
    <lineage>
        <taxon>Eukaryota</taxon>
        <taxon>Metazoa</taxon>
        <taxon>Chordata</taxon>
        <taxon>Craniata</taxon>
        <taxon>Vertebrata</taxon>
        <taxon>Euteleostomi</taxon>
        <taxon>Actinopterygii</taxon>
        <taxon>Neopterygii</taxon>
        <taxon>Teleostei</taxon>
        <taxon>Neoteleostei</taxon>
        <taxon>Acanthomorphata</taxon>
        <taxon>Eupercaria</taxon>
        <taxon>Tetraodontiformes</taxon>
        <taxon>Tetradontoidea</taxon>
        <taxon>Tetraodontidae</taxon>
        <taxon>Takifugu</taxon>
    </lineage>
</organism>